<accession>A0A965ZBU6</accession>
<comment type="caution">
    <text evidence="2">The sequence shown here is derived from an EMBL/GenBank/DDBJ whole genome shotgun (WGS) entry which is preliminary data.</text>
</comment>
<proteinExistence type="predicted"/>
<evidence type="ECO:0000313" key="3">
    <source>
        <dbReference type="Proteomes" id="UP000638732"/>
    </source>
</evidence>
<dbReference type="Proteomes" id="UP000638732">
    <property type="component" value="Unassembled WGS sequence"/>
</dbReference>
<name>A0A965ZBU6_9SPHI</name>
<protein>
    <submittedName>
        <fullName evidence="2">Molybdopterin-guanine dinucleotide biosynthesis protein MobB</fullName>
    </submittedName>
</protein>
<dbReference type="RefSeq" id="WP_166583917.1">
    <property type="nucleotide sequence ID" value="NZ_WWEO01000030.1"/>
</dbReference>
<gene>
    <name evidence="2" type="ORF">GSY63_00805</name>
</gene>
<dbReference type="Pfam" id="PF18976">
    <property type="entry name" value="DUF5712"/>
    <property type="match status" value="1"/>
</dbReference>
<sequence>MHVNITKSETGNNKGSSSQLVAYLEKENRRAEQLNKNYQPECWFNHERHNIQPYEVRQVIDNNVAKLSKDDAKFFLINVSPSEKEILFLKAKFGEDGAKAHLITYANQVMDAYAKNFKRDGINGNHDLVYFGKLENNRYYTYKDLDVRKGQVKKGDAKPGEQMHLQIIVSRKDASNSIKVSPLNNSRGSNKSHSQKVGQFDRGAFKQATESLFDNMFGYNREVKESFNYANALKHGSYEQKEEVRELQRAEQVMKFGYKQGYHGKGILETLLDNSGNINIAPTSDDSRWKKKKKKKPGQDQSRGPSR</sequence>
<dbReference type="AlphaFoldDB" id="A0A965ZBU6"/>
<organism evidence="2 3">
    <name type="scientific">Mucilaginibacter agri</name>
    <dbReference type="NCBI Taxonomy" id="2695265"/>
    <lineage>
        <taxon>Bacteria</taxon>
        <taxon>Pseudomonadati</taxon>
        <taxon>Bacteroidota</taxon>
        <taxon>Sphingobacteriia</taxon>
        <taxon>Sphingobacteriales</taxon>
        <taxon>Sphingobacteriaceae</taxon>
        <taxon>Mucilaginibacter</taxon>
    </lineage>
</organism>
<keyword evidence="3" id="KW-1185">Reference proteome</keyword>
<evidence type="ECO:0000256" key="1">
    <source>
        <dbReference type="SAM" id="MobiDB-lite"/>
    </source>
</evidence>
<feature type="region of interest" description="Disordered" evidence="1">
    <location>
        <begin position="275"/>
        <end position="307"/>
    </location>
</feature>
<dbReference type="EMBL" id="WWEO01000030">
    <property type="protein sequence ID" value="NCD67890.1"/>
    <property type="molecule type" value="Genomic_DNA"/>
</dbReference>
<reference evidence="2" key="1">
    <citation type="submission" date="2020-01" db="EMBL/GenBank/DDBJ databases">
        <authorList>
            <person name="Seo Y.L."/>
        </authorList>
    </citation>
    <scope>NUCLEOTIDE SEQUENCE</scope>
    <source>
        <strain evidence="2">R11</strain>
    </source>
</reference>
<dbReference type="InterPro" id="IPR043766">
    <property type="entry name" value="BfmA-like"/>
</dbReference>
<reference evidence="2" key="2">
    <citation type="submission" date="2020-10" db="EMBL/GenBank/DDBJ databases">
        <title>Mucilaginibacter sp. nov., isolated from soil.</title>
        <authorList>
            <person name="Jeon C.O."/>
        </authorList>
    </citation>
    <scope>NUCLEOTIDE SEQUENCE</scope>
    <source>
        <strain evidence="2">R11</strain>
    </source>
</reference>
<evidence type="ECO:0000313" key="2">
    <source>
        <dbReference type="EMBL" id="NCD67890.1"/>
    </source>
</evidence>
<feature type="compositionally biased region" description="Polar residues" evidence="1">
    <location>
        <begin position="275"/>
        <end position="284"/>
    </location>
</feature>